<evidence type="ECO:0000313" key="6">
    <source>
        <dbReference type="EMBL" id="RZS44861.1"/>
    </source>
</evidence>
<accession>A0A4Q7L881</accession>
<dbReference type="GO" id="GO:0003700">
    <property type="term" value="F:DNA-binding transcription factor activity"/>
    <property type="evidence" value="ECO:0007669"/>
    <property type="project" value="InterPro"/>
</dbReference>
<evidence type="ECO:0000256" key="1">
    <source>
        <dbReference type="ARBA" id="ARBA00009437"/>
    </source>
</evidence>
<dbReference type="Pfam" id="PF00126">
    <property type="entry name" value="HTH_1"/>
    <property type="match status" value="1"/>
</dbReference>
<dbReference type="GO" id="GO:0000976">
    <property type="term" value="F:transcription cis-regulatory region binding"/>
    <property type="evidence" value="ECO:0007669"/>
    <property type="project" value="TreeGrafter"/>
</dbReference>
<dbReference type="InterPro" id="IPR036390">
    <property type="entry name" value="WH_DNA-bd_sf"/>
</dbReference>
<protein>
    <submittedName>
        <fullName evidence="6">DNA-binding transcriptional LysR family regulator</fullName>
    </submittedName>
</protein>
<dbReference type="InterPro" id="IPR000847">
    <property type="entry name" value="LysR_HTH_N"/>
</dbReference>
<keyword evidence="2" id="KW-0805">Transcription regulation</keyword>
<dbReference type="InterPro" id="IPR005119">
    <property type="entry name" value="LysR_subst-bd"/>
</dbReference>
<evidence type="ECO:0000313" key="7">
    <source>
        <dbReference type="Proteomes" id="UP000294257"/>
    </source>
</evidence>
<comment type="similarity">
    <text evidence="1">Belongs to the LysR transcriptional regulatory family.</text>
</comment>
<dbReference type="Pfam" id="PF03466">
    <property type="entry name" value="LysR_substrate"/>
    <property type="match status" value="1"/>
</dbReference>
<dbReference type="Gene3D" id="1.10.10.10">
    <property type="entry name" value="Winged helix-like DNA-binding domain superfamily/Winged helix DNA-binding domain"/>
    <property type="match status" value="1"/>
</dbReference>
<keyword evidence="7" id="KW-1185">Reference proteome</keyword>
<evidence type="ECO:0000259" key="5">
    <source>
        <dbReference type="PROSITE" id="PS50931"/>
    </source>
</evidence>
<evidence type="ECO:0000256" key="4">
    <source>
        <dbReference type="ARBA" id="ARBA00023163"/>
    </source>
</evidence>
<dbReference type="PRINTS" id="PR00039">
    <property type="entry name" value="HTHLYSR"/>
</dbReference>
<dbReference type="AlphaFoldDB" id="A0A4Q7L881"/>
<dbReference type="Gene3D" id="3.40.190.290">
    <property type="match status" value="1"/>
</dbReference>
<keyword evidence="3 6" id="KW-0238">DNA-binding</keyword>
<sequence>MDLSLLKTFLTVYRAGSVTTASVHLGLSQPAVTAQVKALERELGQQLFERLPRGVSPTTVADELAGQIAEHVDAIAAVAERGLGEHSPFARPVHLAGPAELITTLVVPALAGLVADGLRLRVTLGLADDLLVGLRAGRFDIVLAAIRPRGKGITATRWFDEEFALVAAPSTMDKWGGDPARLRAAPLVAYAEDLPIVRRYWRAVFGTRATASPAVVVPDLRGVLAAVIEGAGVSVLPTYLCRHALESGALVMAHEPDEPPINTLFLATRTGTDRLPHIARVLARLRAAIGVET</sequence>
<dbReference type="SUPFAM" id="SSF53850">
    <property type="entry name" value="Periplasmic binding protein-like II"/>
    <property type="match status" value="1"/>
</dbReference>
<evidence type="ECO:0000256" key="2">
    <source>
        <dbReference type="ARBA" id="ARBA00023015"/>
    </source>
</evidence>
<dbReference type="PROSITE" id="PS50931">
    <property type="entry name" value="HTH_LYSR"/>
    <property type="match status" value="1"/>
</dbReference>
<gene>
    <name evidence="6" type="ORF">EV193_101741</name>
</gene>
<dbReference type="PANTHER" id="PTHR30126:SF39">
    <property type="entry name" value="HTH-TYPE TRANSCRIPTIONAL REGULATOR CYSL"/>
    <property type="match status" value="1"/>
</dbReference>
<keyword evidence="4" id="KW-0804">Transcription</keyword>
<dbReference type="Proteomes" id="UP000294257">
    <property type="component" value="Unassembled WGS sequence"/>
</dbReference>
<dbReference type="SUPFAM" id="SSF46785">
    <property type="entry name" value="Winged helix' DNA-binding domain"/>
    <property type="match status" value="1"/>
</dbReference>
<proteinExistence type="inferred from homology"/>
<dbReference type="OrthoDB" id="8417889at2"/>
<comment type="caution">
    <text evidence="6">The sequence shown here is derived from an EMBL/GenBank/DDBJ whole genome shotgun (WGS) entry which is preliminary data.</text>
</comment>
<dbReference type="EMBL" id="SGWQ01000001">
    <property type="protein sequence ID" value="RZS44861.1"/>
    <property type="molecule type" value="Genomic_DNA"/>
</dbReference>
<feature type="domain" description="HTH lysR-type" evidence="5">
    <location>
        <begin position="1"/>
        <end position="58"/>
    </location>
</feature>
<reference evidence="6 7" key="1">
    <citation type="submission" date="2019-02" db="EMBL/GenBank/DDBJ databases">
        <title>Genomic Encyclopedia of Type Strains, Phase IV (KMG-IV): sequencing the most valuable type-strain genomes for metagenomic binning, comparative biology and taxonomic classification.</title>
        <authorList>
            <person name="Goeker M."/>
        </authorList>
    </citation>
    <scope>NUCLEOTIDE SEQUENCE [LARGE SCALE GENOMIC DNA]</scope>
    <source>
        <strain evidence="6 7">DSM 101727</strain>
    </source>
</reference>
<organism evidence="6 7">
    <name type="scientific">Herbihabitans rhizosphaerae</name>
    <dbReference type="NCBI Taxonomy" id="1872711"/>
    <lineage>
        <taxon>Bacteria</taxon>
        <taxon>Bacillati</taxon>
        <taxon>Actinomycetota</taxon>
        <taxon>Actinomycetes</taxon>
        <taxon>Pseudonocardiales</taxon>
        <taxon>Pseudonocardiaceae</taxon>
        <taxon>Herbihabitans</taxon>
    </lineage>
</organism>
<dbReference type="RefSeq" id="WP_130342486.1">
    <property type="nucleotide sequence ID" value="NZ_SGWQ01000001.1"/>
</dbReference>
<name>A0A4Q7L881_9PSEU</name>
<dbReference type="PANTHER" id="PTHR30126">
    <property type="entry name" value="HTH-TYPE TRANSCRIPTIONAL REGULATOR"/>
    <property type="match status" value="1"/>
</dbReference>
<dbReference type="InterPro" id="IPR036388">
    <property type="entry name" value="WH-like_DNA-bd_sf"/>
</dbReference>
<evidence type="ECO:0000256" key="3">
    <source>
        <dbReference type="ARBA" id="ARBA00023125"/>
    </source>
</evidence>